<reference evidence="1 2" key="1">
    <citation type="submission" date="2007-10" db="EMBL/GenBank/DDBJ databases">
        <title>Draft genome sequence of Dorea formicigenerans(ATCC 27755).</title>
        <authorList>
            <person name="Sudarsanam P."/>
            <person name="Ley R."/>
            <person name="Guruge J."/>
            <person name="Turnbaugh P.J."/>
            <person name="Mahowald M."/>
            <person name="Liep D."/>
            <person name="Gordon J."/>
        </authorList>
    </citation>
    <scope>NUCLEOTIDE SEQUENCE [LARGE SCALE GENOMIC DNA]</scope>
    <source>
        <strain evidence="1 2">ATCC 27755</strain>
    </source>
</reference>
<dbReference type="Proteomes" id="UP000005359">
    <property type="component" value="Unassembled WGS sequence"/>
</dbReference>
<evidence type="ECO:0000313" key="1">
    <source>
        <dbReference type="EMBL" id="EDR46086.1"/>
    </source>
</evidence>
<reference evidence="1 2" key="2">
    <citation type="submission" date="2007-10" db="EMBL/GenBank/DDBJ databases">
        <authorList>
            <person name="Fulton L."/>
            <person name="Clifton S."/>
            <person name="Fulton B."/>
            <person name="Xu J."/>
            <person name="Minx P."/>
            <person name="Pepin K.H."/>
            <person name="Johnson M."/>
            <person name="Thiruvilangam P."/>
            <person name="Bhonagiri V."/>
            <person name="Nash W.E."/>
            <person name="Wang C."/>
            <person name="Mardis E.R."/>
            <person name="Wilson R.K."/>
        </authorList>
    </citation>
    <scope>NUCLEOTIDE SEQUENCE [LARGE SCALE GENOMIC DNA]</scope>
    <source>
        <strain evidence="1 2">ATCC 27755</strain>
    </source>
</reference>
<comment type="caution">
    <text evidence="1">The sequence shown here is derived from an EMBL/GenBank/DDBJ whole genome shotgun (WGS) entry which is preliminary data.</text>
</comment>
<dbReference type="PaxDb" id="411461-DORFOR_02693"/>
<evidence type="ECO:0000313" key="2">
    <source>
        <dbReference type="Proteomes" id="UP000005359"/>
    </source>
</evidence>
<dbReference type="AlphaFoldDB" id="B0G8T2"/>
<protein>
    <submittedName>
        <fullName evidence="1">Uncharacterized protein</fullName>
    </submittedName>
</protein>
<accession>B0G8T2</accession>
<dbReference type="STRING" id="411461.DORFOR_02693"/>
<sequence>MVCKRLALLLSLLFRPFFTCFICKAILSLSSLFSPFFLLLDFFLEKNIKKIEHIDGFFYML</sequence>
<organism evidence="1 2">
    <name type="scientific">Dorea formicigenerans ATCC 27755</name>
    <dbReference type="NCBI Taxonomy" id="411461"/>
    <lineage>
        <taxon>Bacteria</taxon>
        <taxon>Bacillati</taxon>
        <taxon>Bacillota</taxon>
        <taxon>Clostridia</taxon>
        <taxon>Lachnospirales</taxon>
        <taxon>Lachnospiraceae</taxon>
        <taxon>Dorea</taxon>
    </lineage>
</organism>
<dbReference type="EMBL" id="AAXA02000015">
    <property type="protein sequence ID" value="EDR46086.1"/>
    <property type="molecule type" value="Genomic_DNA"/>
</dbReference>
<name>B0G8T2_9FIRM</name>
<gene>
    <name evidence="1" type="ORF">DORFOR_02693</name>
</gene>
<proteinExistence type="predicted"/>